<accession>A0A9Q3W062</accession>
<dbReference type="EMBL" id="JAJSBI010000037">
    <property type="protein sequence ID" value="MCD9880195.1"/>
    <property type="molecule type" value="Genomic_DNA"/>
</dbReference>
<dbReference type="PANTHER" id="PTHR19211">
    <property type="entry name" value="ATP-BINDING TRANSPORT PROTEIN-RELATED"/>
    <property type="match status" value="1"/>
</dbReference>
<organism evidence="5 6">
    <name type="scientific">Streptomyces guryensis</name>
    <dbReference type="NCBI Taxonomy" id="2886947"/>
    <lineage>
        <taxon>Bacteria</taxon>
        <taxon>Bacillati</taxon>
        <taxon>Actinomycetota</taxon>
        <taxon>Actinomycetes</taxon>
        <taxon>Kitasatosporales</taxon>
        <taxon>Streptomycetaceae</taxon>
        <taxon>Streptomyces</taxon>
    </lineage>
</organism>
<dbReference type="PROSITE" id="PS50893">
    <property type="entry name" value="ABC_TRANSPORTER_2"/>
    <property type="match status" value="2"/>
</dbReference>
<evidence type="ECO:0000256" key="2">
    <source>
        <dbReference type="ARBA" id="ARBA00022741"/>
    </source>
</evidence>
<evidence type="ECO:0000259" key="4">
    <source>
        <dbReference type="PROSITE" id="PS50893"/>
    </source>
</evidence>
<keyword evidence="6" id="KW-1185">Reference proteome</keyword>
<keyword evidence="1" id="KW-0677">Repeat</keyword>
<gene>
    <name evidence="5" type="ORF">LJ657_42910</name>
</gene>
<dbReference type="PANTHER" id="PTHR19211:SF123">
    <property type="entry name" value="ABC TRANSPORTER"/>
    <property type="match status" value="1"/>
</dbReference>
<dbReference type="SUPFAM" id="SSF52540">
    <property type="entry name" value="P-loop containing nucleoside triphosphate hydrolases"/>
    <property type="match status" value="2"/>
</dbReference>
<keyword evidence="2" id="KW-0547">Nucleotide-binding</keyword>
<name>A0A9Q3W062_9ACTN</name>
<dbReference type="PROSITE" id="PS00211">
    <property type="entry name" value="ABC_TRANSPORTER_1"/>
    <property type="match status" value="1"/>
</dbReference>
<evidence type="ECO:0000256" key="3">
    <source>
        <dbReference type="ARBA" id="ARBA00022840"/>
    </source>
</evidence>
<feature type="domain" description="ABC transporter" evidence="4">
    <location>
        <begin position="342"/>
        <end position="536"/>
    </location>
</feature>
<dbReference type="InterPro" id="IPR003593">
    <property type="entry name" value="AAA+_ATPase"/>
</dbReference>
<dbReference type="CDD" id="cd03221">
    <property type="entry name" value="ABCF_EF-3"/>
    <property type="match status" value="1"/>
</dbReference>
<evidence type="ECO:0000313" key="5">
    <source>
        <dbReference type="EMBL" id="MCD9880195.1"/>
    </source>
</evidence>
<dbReference type="Proteomes" id="UP001108029">
    <property type="component" value="Unassembled WGS sequence"/>
</dbReference>
<feature type="domain" description="ABC transporter" evidence="4">
    <location>
        <begin position="5"/>
        <end position="256"/>
    </location>
</feature>
<reference evidence="5" key="1">
    <citation type="submission" date="2021-12" db="EMBL/GenBank/DDBJ databases">
        <authorList>
            <person name="Lee J.-H."/>
            <person name="Kim S.-B."/>
        </authorList>
    </citation>
    <scope>NUCLEOTIDE SEQUENCE</scope>
    <source>
        <strain evidence="5">NR30</strain>
    </source>
</reference>
<dbReference type="Pfam" id="PF00005">
    <property type="entry name" value="ABC_tran"/>
    <property type="match status" value="2"/>
</dbReference>
<dbReference type="SMART" id="SM00382">
    <property type="entry name" value="AAA"/>
    <property type="match status" value="2"/>
</dbReference>
<dbReference type="Gene3D" id="3.40.50.300">
    <property type="entry name" value="P-loop containing nucleotide triphosphate hydrolases"/>
    <property type="match status" value="2"/>
</dbReference>
<sequence>MSGFLTARGLSVTFGLVPVLDGIDLAVGPGDRMLIVGPNGVGKSTLLKALAGEIEPDAGEVTRPSVGYVPQETEVMAGETLAGYLARRTGVAGAAAAMEAAAEALAAGEQGAGDAYARTLDAWLAAGGADFEERCEKVCARLGLPDMVLSRGGDALSGGQQARLRLAVVLLMRVDLLLLDETTNDLDAPGLAAMEHYVAGFRGGIIAVSHDRAFAERIATRVFEIDEFTRTGRLYTGGWAAYLAERANDRHRAEHDYAKYATRRQAMQERVRRMREWAEAGQRRSAGGGGERDKFIRHMNRTSAQGVDAKAGATKEAAERMEVVEEPREPWELRLSIAAAELGSRIVFSLRDAVIARGDVRLGPFGLTIAAGDRIRINGPNGSGKSTLIQALLGRLPLVEGSRYVGPGVIVGELEQTRAALRGSEPLLDVFRRRSGQSAEEARTLLAKFRVGADVVLRPADSLSPGERTRTGLALFQARQSNCLILDEPTNHLDIEAIEQLEQALATYPGTVLLVTHDRRLAEAVTFTDEIDVTAL</sequence>
<dbReference type="FunFam" id="3.40.50.300:FF:000011">
    <property type="entry name" value="Putative ABC transporter ATP-binding component"/>
    <property type="match status" value="1"/>
</dbReference>
<proteinExistence type="predicted"/>
<evidence type="ECO:0000313" key="6">
    <source>
        <dbReference type="Proteomes" id="UP001108029"/>
    </source>
</evidence>
<dbReference type="RefSeq" id="WP_232655137.1">
    <property type="nucleotide sequence ID" value="NZ_JAJSBI010000037.1"/>
</dbReference>
<dbReference type="InterPro" id="IPR017871">
    <property type="entry name" value="ABC_transporter-like_CS"/>
</dbReference>
<keyword evidence="3 5" id="KW-0067">ATP-binding</keyword>
<dbReference type="InterPro" id="IPR003439">
    <property type="entry name" value="ABC_transporter-like_ATP-bd"/>
</dbReference>
<comment type="caution">
    <text evidence="5">The sequence shown here is derived from an EMBL/GenBank/DDBJ whole genome shotgun (WGS) entry which is preliminary data.</text>
</comment>
<evidence type="ECO:0000256" key="1">
    <source>
        <dbReference type="ARBA" id="ARBA00022737"/>
    </source>
</evidence>
<protein>
    <submittedName>
        <fullName evidence="5">ATP-binding cassette domain-containing protein</fullName>
    </submittedName>
</protein>
<dbReference type="GO" id="GO:0016887">
    <property type="term" value="F:ATP hydrolysis activity"/>
    <property type="evidence" value="ECO:0007669"/>
    <property type="project" value="InterPro"/>
</dbReference>
<dbReference type="GO" id="GO:0005524">
    <property type="term" value="F:ATP binding"/>
    <property type="evidence" value="ECO:0007669"/>
    <property type="project" value="UniProtKB-KW"/>
</dbReference>
<dbReference type="AlphaFoldDB" id="A0A9Q3W062"/>
<dbReference type="InterPro" id="IPR050611">
    <property type="entry name" value="ABCF"/>
</dbReference>
<dbReference type="InterPro" id="IPR027417">
    <property type="entry name" value="P-loop_NTPase"/>
</dbReference>